<dbReference type="NCBIfam" id="NF005559">
    <property type="entry name" value="PRK07231.1"/>
    <property type="match status" value="1"/>
</dbReference>
<dbReference type="PRINTS" id="PR00080">
    <property type="entry name" value="SDRFAMILY"/>
</dbReference>
<evidence type="ECO:0000313" key="3">
    <source>
        <dbReference type="EMBL" id="HAU2396549.1"/>
    </source>
</evidence>
<reference evidence="3" key="1">
    <citation type="journal article" date="2018" name="Genome Biol.">
        <title>SKESA: strategic k-mer extension for scrupulous assemblies.</title>
        <authorList>
            <person name="Souvorov A."/>
            <person name="Agarwala R."/>
            <person name="Lipman D.J."/>
        </authorList>
    </citation>
    <scope>NUCLEOTIDE SEQUENCE</scope>
    <source>
        <strain evidence="3">CL18-200174</strain>
    </source>
</reference>
<dbReference type="GO" id="GO:0016616">
    <property type="term" value="F:oxidoreductase activity, acting on the CH-OH group of donors, NAD or NADP as acceptor"/>
    <property type="evidence" value="ECO:0007669"/>
    <property type="project" value="TreeGrafter"/>
</dbReference>
<dbReference type="PANTHER" id="PTHR42760:SF133">
    <property type="entry name" value="3-OXOACYL-[ACYL-CARRIER-PROTEIN] REDUCTASE"/>
    <property type="match status" value="1"/>
</dbReference>
<dbReference type="AlphaFoldDB" id="A0AAN5Q1B7"/>
<dbReference type="PANTHER" id="PTHR42760">
    <property type="entry name" value="SHORT-CHAIN DEHYDROGENASES/REDUCTASES FAMILY MEMBER"/>
    <property type="match status" value="1"/>
</dbReference>
<dbReference type="GO" id="GO:0048038">
    <property type="term" value="F:quinone binding"/>
    <property type="evidence" value="ECO:0007669"/>
    <property type="project" value="TreeGrafter"/>
</dbReference>
<dbReference type="EMBL" id="DACWOD010000006">
    <property type="protein sequence ID" value="HAU2396549.1"/>
    <property type="molecule type" value="Genomic_DNA"/>
</dbReference>
<gene>
    <name evidence="3" type="ORF">JBK99_09450</name>
</gene>
<name>A0AAN5Q1B7_LEGPN</name>
<protein>
    <submittedName>
        <fullName evidence="3">SDR family oxidoreductase</fullName>
    </submittedName>
</protein>
<dbReference type="RefSeq" id="WP_027265014.1">
    <property type="nucleotide sequence ID" value="NZ_CAXYJF010000010.1"/>
</dbReference>
<proteinExistence type="inferred from homology"/>
<dbReference type="SUPFAM" id="SSF51735">
    <property type="entry name" value="NAD(P)-binding Rossmann-fold domains"/>
    <property type="match status" value="1"/>
</dbReference>
<comment type="similarity">
    <text evidence="1">Belongs to the short-chain dehydrogenases/reductases (SDR) family.</text>
</comment>
<dbReference type="Proteomes" id="UP000863577">
    <property type="component" value="Unassembled WGS sequence"/>
</dbReference>
<dbReference type="FunFam" id="3.40.50.720:FF:000084">
    <property type="entry name" value="Short-chain dehydrogenase reductase"/>
    <property type="match status" value="1"/>
</dbReference>
<evidence type="ECO:0000313" key="4">
    <source>
        <dbReference type="Proteomes" id="UP000863577"/>
    </source>
</evidence>
<accession>A0AAN5Q1B7</accession>
<keyword evidence="2" id="KW-0560">Oxidoreductase</keyword>
<dbReference type="Gene3D" id="3.40.50.720">
    <property type="entry name" value="NAD(P)-binding Rossmann-like Domain"/>
    <property type="match status" value="1"/>
</dbReference>
<comment type="caution">
    <text evidence="3">The sequence shown here is derived from an EMBL/GenBank/DDBJ whole genome shotgun (WGS) entry which is preliminary data.</text>
</comment>
<dbReference type="InterPro" id="IPR036291">
    <property type="entry name" value="NAD(P)-bd_dom_sf"/>
</dbReference>
<dbReference type="GO" id="GO:0006633">
    <property type="term" value="P:fatty acid biosynthetic process"/>
    <property type="evidence" value="ECO:0007669"/>
    <property type="project" value="TreeGrafter"/>
</dbReference>
<organism evidence="3 4">
    <name type="scientific">Legionella pneumophila</name>
    <dbReference type="NCBI Taxonomy" id="446"/>
    <lineage>
        <taxon>Bacteria</taxon>
        <taxon>Pseudomonadati</taxon>
        <taxon>Pseudomonadota</taxon>
        <taxon>Gammaproteobacteria</taxon>
        <taxon>Legionellales</taxon>
        <taxon>Legionellaceae</taxon>
        <taxon>Legionella</taxon>
    </lineage>
</organism>
<dbReference type="Pfam" id="PF13561">
    <property type="entry name" value="adh_short_C2"/>
    <property type="match status" value="1"/>
</dbReference>
<dbReference type="PRINTS" id="PR00081">
    <property type="entry name" value="GDHRDH"/>
</dbReference>
<evidence type="ECO:0000256" key="2">
    <source>
        <dbReference type="ARBA" id="ARBA00023002"/>
    </source>
</evidence>
<reference evidence="3" key="2">
    <citation type="submission" date="2019-09" db="EMBL/GenBank/DDBJ databases">
        <authorList>
            <consortium name="NCBI Pathogen Detection Project"/>
        </authorList>
    </citation>
    <scope>NUCLEOTIDE SEQUENCE</scope>
    <source>
        <strain evidence="3">CL18-200174</strain>
    </source>
</reference>
<dbReference type="InterPro" id="IPR002347">
    <property type="entry name" value="SDR_fam"/>
</dbReference>
<sequence>MQYNLKGKTALITGASSGLGERMAFVLAEHGAKVLLAARREDALHAIKKQIPNSSFYLMDVADRKSVHAAFQQIEEDQHRIDICINNAGIAKLTPVFEAADHEDFESMIQTNVMGTWYVTQSIATHMKQHFIAGSIINVSSVNGANKLREELTGYAVSKAAVIQMTKALVGELSRVNIRINCIAPGLFHTPLTDYKLSTAEAQEEMVQKIPLQFVGSPADLDGTILYLASNDASRYVTGSCLVVDGGVSWGGS</sequence>
<evidence type="ECO:0000256" key="1">
    <source>
        <dbReference type="ARBA" id="ARBA00006484"/>
    </source>
</evidence>